<dbReference type="EMBL" id="NMVQ01000005">
    <property type="protein sequence ID" value="OYO24172.1"/>
    <property type="molecule type" value="Genomic_DNA"/>
</dbReference>
<dbReference type="PROSITE" id="PS51462">
    <property type="entry name" value="NUDIX"/>
    <property type="match status" value="1"/>
</dbReference>
<proteinExistence type="predicted"/>
<keyword evidence="9" id="KW-1185">Reference proteome</keyword>
<dbReference type="InterPro" id="IPR015797">
    <property type="entry name" value="NUDIX_hydrolase-like_dom_sf"/>
</dbReference>
<evidence type="ECO:0000313" key="8">
    <source>
        <dbReference type="EMBL" id="OYO24172.1"/>
    </source>
</evidence>
<comment type="caution">
    <text evidence="8">The sequence shown here is derived from an EMBL/GenBank/DDBJ whole genome shotgun (WGS) entry which is preliminary data.</text>
</comment>
<evidence type="ECO:0000256" key="5">
    <source>
        <dbReference type="ARBA" id="ARBA00022842"/>
    </source>
</evidence>
<dbReference type="GO" id="GO:0046872">
    <property type="term" value="F:metal ion binding"/>
    <property type="evidence" value="ECO:0007669"/>
    <property type="project" value="UniProtKB-KW"/>
</dbReference>
<protein>
    <submittedName>
        <fullName evidence="8">Coenzyme A pyrophosphatase</fullName>
    </submittedName>
</protein>
<gene>
    <name evidence="8" type="ORF">CGZ93_04975</name>
</gene>
<keyword evidence="3" id="KW-0479">Metal-binding</keyword>
<dbReference type="SUPFAM" id="SSF55811">
    <property type="entry name" value="Nudix"/>
    <property type="match status" value="1"/>
</dbReference>
<accession>A0A255H9M7</accession>
<dbReference type="Proteomes" id="UP000216311">
    <property type="component" value="Unassembled WGS sequence"/>
</dbReference>
<evidence type="ECO:0000256" key="4">
    <source>
        <dbReference type="ARBA" id="ARBA00022801"/>
    </source>
</evidence>
<reference evidence="8 9" key="1">
    <citation type="submission" date="2017-07" db="EMBL/GenBank/DDBJ databases">
        <title>Draft whole genome sequences of clinical Proprionibacteriaceae strains.</title>
        <authorList>
            <person name="Bernier A.-M."/>
            <person name="Bernard K."/>
            <person name="Domingo M.-C."/>
        </authorList>
    </citation>
    <scope>NUCLEOTIDE SEQUENCE [LARGE SCALE GENOMIC DNA]</scope>
    <source>
        <strain evidence="8 9">NML 130396</strain>
    </source>
</reference>
<evidence type="ECO:0000259" key="7">
    <source>
        <dbReference type="PROSITE" id="PS51462"/>
    </source>
</evidence>
<dbReference type="RefSeq" id="WP_094363052.1">
    <property type="nucleotide sequence ID" value="NZ_NMVQ01000005.1"/>
</dbReference>
<feature type="domain" description="Nudix hydrolase" evidence="7">
    <location>
        <begin position="33"/>
        <end position="170"/>
    </location>
</feature>
<dbReference type="InterPro" id="IPR000086">
    <property type="entry name" value="NUDIX_hydrolase_dom"/>
</dbReference>
<dbReference type="CDD" id="cd03426">
    <property type="entry name" value="NUDIX_CoAse_Nudt7"/>
    <property type="match status" value="1"/>
</dbReference>
<evidence type="ECO:0000313" key="9">
    <source>
        <dbReference type="Proteomes" id="UP000216311"/>
    </source>
</evidence>
<dbReference type="PANTHER" id="PTHR12992">
    <property type="entry name" value="NUDIX HYDROLASE"/>
    <property type="match status" value="1"/>
</dbReference>
<dbReference type="GO" id="GO:0010945">
    <property type="term" value="F:coenzyme A diphosphatase activity"/>
    <property type="evidence" value="ECO:0007669"/>
    <property type="project" value="InterPro"/>
</dbReference>
<keyword evidence="5" id="KW-0460">Magnesium</keyword>
<sequence length="225" mass="23959">MRRTPEALAALTRALEQPQVQPEVVAERPGRGGRPAAVLALFATEPELSVVVIERAATLRSHAGQLAFPGGAIDPGDASAEAAAMREAAEEIGLEAGGVELLGHVPAVHVAVSGFDVTTVVGWWREPHPVVPVDLAEVAAVYQVPLAQLLDPANRRTAHHPSGYRGPAFVVGELFIWGLTAGLLDGLIQLAGWELPWDRDLLADIPARFLRDRSRREPGTSANTH</sequence>
<dbReference type="InterPro" id="IPR045121">
    <property type="entry name" value="CoAse"/>
</dbReference>
<name>A0A255H9M7_9ACTN</name>
<comment type="cofactor">
    <cofactor evidence="1">
        <name>Mn(2+)</name>
        <dbReference type="ChEBI" id="CHEBI:29035"/>
    </cofactor>
</comment>
<comment type="cofactor">
    <cofactor evidence="2">
        <name>Mg(2+)</name>
        <dbReference type="ChEBI" id="CHEBI:18420"/>
    </cofactor>
</comment>
<dbReference type="OrthoDB" id="9802805at2"/>
<evidence type="ECO:0000256" key="1">
    <source>
        <dbReference type="ARBA" id="ARBA00001936"/>
    </source>
</evidence>
<dbReference type="Pfam" id="PF00293">
    <property type="entry name" value="NUDIX"/>
    <property type="match status" value="1"/>
</dbReference>
<organism evidence="8 9">
    <name type="scientific">Enemella dayhoffiae</name>
    <dbReference type="NCBI Taxonomy" id="2016507"/>
    <lineage>
        <taxon>Bacteria</taxon>
        <taxon>Bacillati</taxon>
        <taxon>Actinomycetota</taxon>
        <taxon>Actinomycetes</taxon>
        <taxon>Propionibacteriales</taxon>
        <taxon>Propionibacteriaceae</taxon>
        <taxon>Enemella</taxon>
    </lineage>
</organism>
<keyword evidence="6" id="KW-0464">Manganese</keyword>
<evidence type="ECO:0000256" key="6">
    <source>
        <dbReference type="ARBA" id="ARBA00023211"/>
    </source>
</evidence>
<dbReference type="AlphaFoldDB" id="A0A255H9M7"/>
<dbReference type="PANTHER" id="PTHR12992:SF11">
    <property type="entry name" value="MITOCHONDRIAL COENZYME A DIPHOSPHATASE NUDT8"/>
    <property type="match status" value="1"/>
</dbReference>
<evidence type="ECO:0000256" key="3">
    <source>
        <dbReference type="ARBA" id="ARBA00022723"/>
    </source>
</evidence>
<dbReference type="Gene3D" id="3.90.79.10">
    <property type="entry name" value="Nucleoside Triphosphate Pyrophosphohydrolase"/>
    <property type="match status" value="1"/>
</dbReference>
<evidence type="ECO:0000256" key="2">
    <source>
        <dbReference type="ARBA" id="ARBA00001946"/>
    </source>
</evidence>
<keyword evidence="4" id="KW-0378">Hydrolase</keyword>